<evidence type="ECO:0000313" key="2">
    <source>
        <dbReference type="EMBL" id="PJK28269.1"/>
    </source>
</evidence>
<accession>A0A2M9FXV8</accession>
<dbReference type="InterPro" id="IPR015000">
    <property type="entry name" value="EipB-like"/>
</dbReference>
<dbReference type="EMBL" id="PHIG01000047">
    <property type="protein sequence ID" value="PJK28269.1"/>
    <property type="molecule type" value="Genomic_DNA"/>
</dbReference>
<protein>
    <recommendedName>
        <fullName evidence="4">DUF1849 domain-containing protein</fullName>
    </recommendedName>
</protein>
<keyword evidence="1" id="KW-0732">Signal</keyword>
<sequence>MMMKRLTILLATLLFAGPALAASGLTPHRAVYDMERLQRASGSAFAQVSGRMVYHYDRTCDGVTYNHRMLLDLVTAQGSELQTETVLSFFETVDGLNLRFQVREIFDGVEATALEGKVTRSDVDSPGRITYSRREGVEGDAPETLPPGVLFPLQHTRDLIQAAVDGAVTHNARTFDGDELSLVDSFIRPYQGEWEKAVPDSMDGQKVWTTRVSFYKPDQAEAAPYYETQMRFWENGLSGDFTMETTDLAVQARLTEVEIYDKPDCD</sequence>
<evidence type="ECO:0008006" key="4">
    <source>
        <dbReference type="Google" id="ProtNLM"/>
    </source>
</evidence>
<evidence type="ECO:0000256" key="1">
    <source>
        <dbReference type="SAM" id="SignalP"/>
    </source>
</evidence>
<comment type="caution">
    <text evidence="2">The sequence shown here is derived from an EMBL/GenBank/DDBJ whole genome shotgun (WGS) entry which is preliminary data.</text>
</comment>
<dbReference type="Pfam" id="PF08904">
    <property type="entry name" value="EipB_like"/>
    <property type="match status" value="1"/>
</dbReference>
<evidence type="ECO:0000313" key="3">
    <source>
        <dbReference type="Proteomes" id="UP000229498"/>
    </source>
</evidence>
<name>A0A2M9FXV8_9PROT</name>
<keyword evidence="3" id="KW-1185">Reference proteome</keyword>
<reference evidence="2 3" key="1">
    <citation type="submission" date="2017-11" db="EMBL/GenBank/DDBJ databases">
        <title>Draft genome sequence of Rhizobiales bacterium SY3-13.</title>
        <authorList>
            <person name="Sun C."/>
        </authorList>
    </citation>
    <scope>NUCLEOTIDE SEQUENCE [LARGE SCALE GENOMIC DNA]</scope>
    <source>
        <strain evidence="2 3">SY3-13</strain>
    </source>
</reference>
<gene>
    <name evidence="2" type="ORF">CVT23_18015</name>
</gene>
<feature type="signal peptide" evidence="1">
    <location>
        <begin position="1"/>
        <end position="21"/>
    </location>
</feature>
<dbReference type="OrthoDB" id="9815514at2"/>
<proteinExistence type="predicted"/>
<dbReference type="Proteomes" id="UP000229498">
    <property type="component" value="Unassembled WGS sequence"/>
</dbReference>
<dbReference type="AlphaFoldDB" id="A0A2M9FXV8"/>
<feature type="chain" id="PRO_5014773677" description="DUF1849 domain-containing protein" evidence="1">
    <location>
        <begin position="22"/>
        <end position="266"/>
    </location>
</feature>
<organism evidence="2 3">
    <name type="scientific">Minwuia thermotolerans</name>
    <dbReference type="NCBI Taxonomy" id="2056226"/>
    <lineage>
        <taxon>Bacteria</taxon>
        <taxon>Pseudomonadati</taxon>
        <taxon>Pseudomonadota</taxon>
        <taxon>Alphaproteobacteria</taxon>
        <taxon>Minwuiales</taxon>
        <taxon>Minwuiaceae</taxon>
        <taxon>Minwuia</taxon>
    </lineage>
</organism>